<feature type="transmembrane region" description="Helical" evidence="12">
    <location>
        <begin position="311"/>
        <end position="334"/>
    </location>
</feature>
<evidence type="ECO:0000256" key="7">
    <source>
        <dbReference type="ARBA" id="ARBA00022841"/>
    </source>
</evidence>
<keyword evidence="11" id="KW-0012">Acyltransferase</keyword>
<dbReference type="PIRSF" id="PIRSF016636">
    <property type="entry name" value="AlgI_DltB"/>
    <property type="match status" value="1"/>
</dbReference>
<keyword evidence="7" id="KW-0016">Alginate biosynthesis</keyword>
<keyword evidence="6 12" id="KW-0812">Transmembrane</keyword>
<evidence type="ECO:0000256" key="1">
    <source>
        <dbReference type="ARBA" id="ARBA00004651"/>
    </source>
</evidence>
<evidence type="ECO:0000256" key="5">
    <source>
        <dbReference type="ARBA" id="ARBA00022475"/>
    </source>
</evidence>
<dbReference type="RefSeq" id="WP_420903587.1">
    <property type="nucleotide sequence ID" value="NZ_BAAFGK010000001.1"/>
</dbReference>
<reference evidence="13 14" key="2">
    <citation type="submission" date="2024-09" db="EMBL/GenBank/DDBJ databases">
        <title>Draft genome sequence of Candidatus Magnetaquicoccaceae bacterium FCR-1.</title>
        <authorList>
            <person name="Shimoshige H."/>
            <person name="Shimamura S."/>
            <person name="Taoka A."/>
            <person name="Kobayashi H."/>
            <person name="Maekawa T."/>
        </authorList>
    </citation>
    <scope>NUCLEOTIDE SEQUENCE [LARGE SCALE GENOMIC DNA]</scope>
    <source>
        <strain evidence="13 14">FCR-1</strain>
    </source>
</reference>
<feature type="transmembrane region" description="Helical" evidence="12">
    <location>
        <begin position="6"/>
        <end position="23"/>
    </location>
</feature>
<feature type="transmembrane region" description="Helical" evidence="12">
    <location>
        <begin position="104"/>
        <end position="127"/>
    </location>
</feature>
<feature type="transmembrane region" description="Helical" evidence="12">
    <location>
        <begin position="72"/>
        <end position="92"/>
    </location>
</feature>
<feature type="transmembrane region" description="Helical" evidence="12">
    <location>
        <begin position="403"/>
        <end position="423"/>
    </location>
</feature>
<evidence type="ECO:0000256" key="4">
    <source>
        <dbReference type="ARBA" id="ARBA00016084"/>
    </source>
</evidence>
<evidence type="ECO:0000256" key="12">
    <source>
        <dbReference type="SAM" id="Phobius"/>
    </source>
</evidence>
<dbReference type="InterPro" id="IPR051085">
    <property type="entry name" value="MB_O-acyltransferase"/>
</dbReference>
<comment type="similarity">
    <text evidence="3 11">Belongs to the membrane-bound acyltransferase family.</text>
</comment>
<accession>A0ABQ0C4Q7</accession>
<dbReference type="InterPro" id="IPR024194">
    <property type="entry name" value="Ac/AlaTfrase_AlgI/DltB"/>
</dbReference>
<evidence type="ECO:0000313" key="13">
    <source>
        <dbReference type="EMBL" id="GAB0055873.1"/>
    </source>
</evidence>
<evidence type="ECO:0000256" key="10">
    <source>
        <dbReference type="ARBA" id="ARBA00031030"/>
    </source>
</evidence>
<feature type="transmembrane region" description="Helical" evidence="12">
    <location>
        <begin position="435"/>
        <end position="452"/>
    </location>
</feature>
<organism evidence="13 14">
    <name type="scientific">Candidatus Magnetaquiglobus chichijimensis</name>
    <dbReference type="NCBI Taxonomy" id="3141448"/>
    <lineage>
        <taxon>Bacteria</taxon>
        <taxon>Pseudomonadati</taxon>
        <taxon>Pseudomonadota</taxon>
        <taxon>Magnetococcia</taxon>
        <taxon>Magnetococcales</taxon>
        <taxon>Candidatus Magnetaquicoccaceae</taxon>
        <taxon>Candidatus Magnetaquiglobus</taxon>
    </lineage>
</organism>
<keyword evidence="14" id="KW-1185">Reference proteome</keyword>
<comment type="caution">
    <text evidence="13">The sequence shown here is derived from an EMBL/GenBank/DDBJ whole genome shotgun (WGS) entry which is preliminary data.</text>
</comment>
<evidence type="ECO:0000313" key="14">
    <source>
        <dbReference type="Proteomes" id="UP001628193"/>
    </source>
</evidence>
<evidence type="ECO:0000256" key="8">
    <source>
        <dbReference type="ARBA" id="ARBA00022989"/>
    </source>
</evidence>
<proteinExistence type="inferred from homology"/>
<feature type="transmembrane region" description="Helical" evidence="12">
    <location>
        <begin position="355"/>
        <end position="373"/>
    </location>
</feature>
<evidence type="ECO:0000256" key="11">
    <source>
        <dbReference type="PIRNR" id="PIRNR016636"/>
    </source>
</evidence>
<dbReference type="Proteomes" id="UP001628193">
    <property type="component" value="Unassembled WGS sequence"/>
</dbReference>
<dbReference type="InterPro" id="IPR004299">
    <property type="entry name" value="MBOAT_fam"/>
</dbReference>
<evidence type="ECO:0000256" key="6">
    <source>
        <dbReference type="ARBA" id="ARBA00022692"/>
    </source>
</evidence>
<dbReference type="InterPro" id="IPR028362">
    <property type="entry name" value="AlgI"/>
</dbReference>
<dbReference type="Pfam" id="PF03062">
    <property type="entry name" value="MBOAT"/>
    <property type="match status" value="1"/>
</dbReference>
<dbReference type="PANTHER" id="PTHR13285:SF18">
    <property type="entry name" value="PROTEIN-CYSTEINE N-PALMITOYLTRANSFERASE RASP"/>
    <property type="match status" value="1"/>
</dbReference>
<dbReference type="PANTHER" id="PTHR13285">
    <property type="entry name" value="ACYLTRANSFERASE"/>
    <property type="match status" value="1"/>
</dbReference>
<keyword evidence="9 11" id="KW-0472">Membrane</keyword>
<protein>
    <recommendedName>
        <fullName evidence="4">Probable alginate O-acetylase AlgI</fullName>
    </recommendedName>
    <alternativeName>
        <fullName evidence="10">Alginate biosynthesis protein AlgI</fullName>
    </alternativeName>
</protein>
<comment type="subcellular location">
    <subcellularLocation>
        <location evidence="1">Cell membrane</location>
        <topology evidence="1">Multi-pass membrane protein</topology>
    </subcellularLocation>
</comment>
<evidence type="ECO:0000256" key="2">
    <source>
        <dbReference type="ARBA" id="ARBA00005182"/>
    </source>
</evidence>
<evidence type="ECO:0000256" key="9">
    <source>
        <dbReference type="ARBA" id="ARBA00023136"/>
    </source>
</evidence>
<gene>
    <name evidence="13" type="ORF">SIID45300_00171</name>
</gene>
<keyword evidence="11" id="KW-0808">Transferase</keyword>
<sequence>MQFTSYAFFLFMLVFVVAWKHLGRWRIQLLNVASLIFYGAWNPYYIILLVFSSLIDFYGSLAIVRWRHADRLILAIALGGNLLILIFFKYFLFLQTLTCDALSLFSIVCQPTATAFLLPVGISFYTFQSMAYTIDVYRRELEPSRQLSEYFCYISFFPQLVAGPIERATHLLPQIRQFASNTPIPLEWRESGSLILRGFFKKMVIANNLAAYVDPVFGNMEQYSLTTILLATLFFSIQIYGDFSGYSDIAKGLARMIGVRLMDNFNYPYAATSMREFWHRWHISLSLWLRDYLYVGLGGNRLGKGRTIANLMATMTLGGIWHGASYNFLLWGVYHGLLLSLERLEWRLLPARTPVAIRWFSTMLLVGFGWFLFRLESIADLGVLAWKFRTIAWGSGINQPPDLLMIFAFLFYLLAMTWELKVLKRRLMPLRESHPLWRGALVFGLLGIYHLTAPSMDRMFIYFQF</sequence>
<comment type="pathway">
    <text evidence="2">Glycan biosynthesis; alginate biosynthesis.</text>
</comment>
<name>A0ABQ0C4Q7_9PROT</name>
<keyword evidence="5 11" id="KW-1003">Cell membrane</keyword>
<evidence type="ECO:0000256" key="3">
    <source>
        <dbReference type="ARBA" id="ARBA00010323"/>
    </source>
</evidence>
<dbReference type="EMBL" id="BAAFGK010000001">
    <property type="protein sequence ID" value="GAB0055873.1"/>
    <property type="molecule type" value="Genomic_DNA"/>
</dbReference>
<keyword evidence="8 12" id="KW-1133">Transmembrane helix</keyword>
<reference evidence="13 14" key="1">
    <citation type="submission" date="2024-05" db="EMBL/GenBank/DDBJ databases">
        <authorList>
            <consortium name="Candidatus Magnetaquicoccaceae bacterium FCR-1 genome sequencing consortium"/>
            <person name="Shimoshige H."/>
            <person name="Shimamura S."/>
            <person name="Taoka A."/>
            <person name="Kobayashi H."/>
            <person name="Maekawa T."/>
        </authorList>
    </citation>
    <scope>NUCLEOTIDE SEQUENCE [LARGE SCALE GENOMIC DNA]</scope>
    <source>
        <strain evidence="13 14">FCR-1</strain>
    </source>
</reference>
<dbReference type="PIRSF" id="PIRSF500217">
    <property type="entry name" value="AlgI"/>
    <property type="match status" value="1"/>
</dbReference>